<evidence type="ECO:0000313" key="2">
    <source>
        <dbReference type="Proteomes" id="UP000199321"/>
    </source>
</evidence>
<dbReference type="AlphaFoldDB" id="A0A1G7J6H0"/>
<gene>
    <name evidence="1" type="ORF">SAMN05421855_1092</name>
</gene>
<dbReference type="RefSeq" id="WP_262891388.1">
    <property type="nucleotide sequence ID" value="NZ_BMWO01000011.1"/>
</dbReference>
<reference evidence="1 2" key="1">
    <citation type="submission" date="2016-10" db="EMBL/GenBank/DDBJ databases">
        <authorList>
            <person name="de Groot N.N."/>
        </authorList>
    </citation>
    <scope>NUCLEOTIDE SEQUENCE [LARGE SCALE GENOMIC DNA]</scope>
    <source>
        <strain evidence="1 2">DSM 16195</strain>
    </source>
</reference>
<dbReference type="PROSITE" id="PS51257">
    <property type="entry name" value="PROKAR_LIPOPROTEIN"/>
    <property type="match status" value="1"/>
</dbReference>
<name>A0A1G7J6H0_9FLAO</name>
<proteinExistence type="predicted"/>
<sequence length="40" mass="4421">MKKLMFIFALLALAASCTPESLSNDEQQIDKDKIEIPPNG</sequence>
<protein>
    <submittedName>
        <fullName evidence="1">Uncharacterized protein</fullName>
    </submittedName>
</protein>
<accession>A0A1G7J6H0</accession>
<organism evidence="1 2">
    <name type="scientific">Ulvibacter litoralis</name>
    <dbReference type="NCBI Taxonomy" id="227084"/>
    <lineage>
        <taxon>Bacteria</taxon>
        <taxon>Pseudomonadati</taxon>
        <taxon>Bacteroidota</taxon>
        <taxon>Flavobacteriia</taxon>
        <taxon>Flavobacteriales</taxon>
        <taxon>Flavobacteriaceae</taxon>
        <taxon>Ulvibacter</taxon>
    </lineage>
</organism>
<evidence type="ECO:0000313" key="1">
    <source>
        <dbReference type="EMBL" id="SDF20458.1"/>
    </source>
</evidence>
<keyword evidence="2" id="KW-1185">Reference proteome</keyword>
<dbReference type="Proteomes" id="UP000199321">
    <property type="component" value="Unassembled WGS sequence"/>
</dbReference>
<dbReference type="EMBL" id="FNBA01000009">
    <property type="protein sequence ID" value="SDF20458.1"/>
    <property type="molecule type" value="Genomic_DNA"/>
</dbReference>